<accession>A0ABY6UTS7</accession>
<evidence type="ECO:0000256" key="4">
    <source>
        <dbReference type="SAM" id="MobiDB-lite"/>
    </source>
</evidence>
<dbReference type="InterPro" id="IPR050613">
    <property type="entry name" value="Sec_Metabolite_Reg"/>
</dbReference>
<reference evidence="6 7" key="1">
    <citation type="submission" date="2019-06" db="EMBL/GenBank/DDBJ databases">
        <authorList>
            <person name="Broberg M."/>
        </authorList>
    </citation>
    <scope>NUCLEOTIDE SEQUENCE [LARGE SCALE GENOMIC DNA]</scope>
</reference>
<keyword evidence="2" id="KW-0479">Metal-binding</keyword>
<feature type="compositionally biased region" description="Low complexity" evidence="4">
    <location>
        <begin position="173"/>
        <end position="184"/>
    </location>
</feature>
<dbReference type="InterPro" id="IPR007219">
    <property type="entry name" value="XnlR_reg_dom"/>
</dbReference>
<dbReference type="Pfam" id="PF00172">
    <property type="entry name" value="Zn_clus"/>
    <property type="match status" value="1"/>
</dbReference>
<comment type="caution">
    <text evidence="6">The sequence shown here is derived from an EMBL/GenBank/DDBJ whole genome shotgun (WGS) entry which is preliminary data.</text>
</comment>
<feature type="region of interest" description="Disordered" evidence="4">
    <location>
        <begin position="62"/>
        <end position="184"/>
    </location>
</feature>
<name>A0ABY6UTS7_BIOOC</name>
<dbReference type="CDD" id="cd12148">
    <property type="entry name" value="fungal_TF_MHR"/>
    <property type="match status" value="1"/>
</dbReference>
<dbReference type="SMART" id="SM00066">
    <property type="entry name" value="GAL4"/>
    <property type="match status" value="1"/>
</dbReference>
<dbReference type="InterPro" id="IPR036864">
    <property type="entry name" value="Zn2-C6_fun-type_DNA-bd_sf"/>
</dbReference>
<dbReference type="SUPFAM" id="SSF57701">
    <property type="entry name" value="Zn2/Cys6 DNA-binding domain"/>
    <property type="match status" value="1"/>
</dbReference>
<dbReference type="PANTHER" id="PTHR31001:SF40">
    <property type="entry name" value="ZN(II)2CYS6 TRANSCRIPTION FACTOR (EUROFUNG)"/>
    <property type="match status" value="1"/>
</dbReference>
<sequence>MHNEAETPLLRRLNGRPQACDPCRFRKVACDHTQPVCNRCRKRNQASACVYTIGSTTASASASTKVISTSTASPKVTKKSSAAGRARLRPASSPVSSSLPAALSSYETHPAAHVAGTRRPTPTQSGFEFAAPNASSHPSGQCSTPSNESGCASSTTAVTTTSPSQHRQHRYDSSSLASPTAPLLPPSRLGPLGFTSYSAVYEEARTRLSCLQGQPSPLPANDRLKPIRAGGFPWVMSAATRANCHALLRDLPDLDQAQAQANISFKNNDSWAQIAAGKILASFRATLTHRSDSQIENLAQLMSNNTLKQVSDDLADPNDWIDQFVGPNLRWESLGLLFTFPELFSSGCSVEECASSWWHRISFKQAVLEWLDICLGLCLCMAGGNLMVLHICSKRSFLESVTLGDAGLECWRANADAVAVSTYLGLYTEPEQSNYTPTFCSELRRRLFAVAYTTDKVIASFQGRPPLLSNRYASTPPPLDISDKDYFAGPASLEKAIQALDKNGWKTTGDFSATTMIRARVIIAHVRDDLLEIALGSSKQPKVDTLMEIKAREAALIAELPPGLAYDPHELEDPRMNADTAYAKTLVQIEHLQNLFFAERLLQRYGQAQEGELLTISYEMVTLTLNFWIHKDSFTKARIDFQWLVMAYAAPGGGILCMELLKPTFSGPHPRDPKVTRSSIIQQLSLLVGFLSWVSPDAPNSDLCASCKTVIQHVLDHTLNNPQIESSSKPLEPFEQPDAYQPYFNFDLLDTFDWLRADDFIGDTL</sequence>
<dbReference type="CDD" id="cd00067">
    <property type="entry name" value="GAL4"/>
    <property type="match status" value="1"/>
</dbReference>
<evidence type="ECO:0000256" key="2">
    <source>
        <dbReference type="ARBA" id="ARBA00022723"/>
    </source>
</evidence>
<evidence type="ECO:0000256" key="1">
    <source>
        <dbReference type="ARBA" id="ARBA00004123"/>
    </source>
</evidence>
<feature type="domain" description="Zn(2)-C6 fungal-type" evidence="5">
    <location>
        <begin position="19"/>
        <end position="51"/>
    </location>
</feature>
<gene>
    <name evidence="6" type="ORF">CLO192961_LOCUS359715</name>
</gene>
<keyword evidence="3" id="KW-0539">Nucleus</keyword>
<keyword evidence="7" id="KW-1185">Reference proteome</keyword>
<dbReference type="Proteomes" id="UP000766486">
    <property type="component" value="Unassembled WGS sequence"/>
</dbReference>
<organism evidence="6 7">
    <name type="scientific">Bionectria ochroleuca</name>
    <name type="common">Gliocladium roseum</name>
    <dbReference type="NCBI Taxonomy" id="29856"/>
    <lineage>
        <taxon>Eukaryota</taxon>
        <taxon>Fungi</taxon>
        <taxon>Dikarya</taxon>
        <taxon>Ascomycota</taxon>
        <taxon>Pezizomycotina</taxon>
        <taxon>Sordariomycetes</taxon>
        <taxon>Hypocreomycetidae</taxon>
        <taxon>Hypocreales</taxon>
        <taxon>Bionectriaceae</taxon>
        <taxon>Clonostachys</taxon>
    </lineage>
</organism>
<evidence type="ECO:0000259" key="5">
    <source>
        <dbReference type="PROSITE" id="PS50048"/>
    </source>
</evidence>
<dbReference type="Gene3D" id="4.10.240.10">
    <property type="entry name" value="Zn(2)-C6 fungal-type DNA-binding domain"/>
    <property type="match status" value="1"/>
</dbReference>
<dbReference type="SMART" id="SM00906">
    <property type="entry name" value="Fungal_trans"/>
    <property type="match status" value="1"/>
</dbReference>
<proteinExistence type="predicted"/>
<dbReference type="PROSITE" id="PS00463">
    <property type="entry name" value="ZN2_CY6_FUNGAL_1"/>
    <property type="match status" value="1"/>
</dbReference>
<dbReference type="Pfam" id="PF04082">
    <property type="entry name" value="Fungal_trans"/>
    <property type="match status" value="1"/>
</dbReference>
<feature type="compositionally biased region" description="Low complexity" evidence="4">
    <location>
        <begin position="89"/>
        <end position="105"/>
    </location>
</feature>
<dbReference type="PROSITE" id="PS50048">
    <property type="entry name" value="ZN2_CY6_FUNGAL_2"/>
    <property type="match status" value="1"/>
</dbReference>
<protein>
    <recommendedName>
        <fullName evidence="5">Zn(2)-C6 fungal-type domain-containing protein</fullName>
    </recommendedName>
</protein>
<feature type="compositionally biased region" description="Low complexity" evidence="4">
    <location>
        <begin position="62"/>
        <end position="73"/>
    </location>
</feature>
<dbReference type="InterPro" id="IPR001138">
    <property type="entry name" value="Zn2Cys6_DnaBD"/>
</dbReference>
<evidence type="ECO:0000256" key="3">
    <source>
        <dbReference type="ARBA" id="ARBA00023242"/>
    </source>
</evidence>
<dbReference type="PANTHER" id="PTHR31001">
    <property type="entry name" value="UNCHARACTERIZED TRANSCRIPTIONAL REGULATORY PROTEIN"/>
    <property type="match status" value="1"/>
</dbReference>
<evidence type="ECO:0000313" key="7">
    <source>
        <dbReference type="Proteomes" id="UP000766486"/>
    </source>
</evidence>
<evidence type="ECO:0000313" key="6">
    <source>
        <dbReference type="EMBL" id="VUC33627.1"/>
    </source>
</evidence>
<dbReference type="EMBL" id="CABFNS010000868">
    <property type="protein sequence ID" value="VUC33627.1"/>
    <property type="molecule type" value="Genomic_DNA"/>
</dbReference>
<comment type="subcellular location">
    <subcellularLocation>
        <location evidence="1">Nucleus</location>
    </subcellularLocation>
</comment>
<feature type="compositionally biased region" description="Polar residues" evidence="4">
    <location>
        <begin position="133"/>
        <end position="148"/>
    </location>
</feature>
<feature type="compositionally biased region" description="Low complexity" evidence="4">
    <location>
        <begin position="149"/>
        <end position="164"/>
    </location>
</feature>